<sequence>MSNNNEINIDSNHMPSTQRQSVSEMDRDFINAAINGSCLNYTGSVLKRKSIDPDDNDEQQDGDHEGASGSKSKAKKPRQSSNNDSEISFYVYILVPKSASTCTAASSRKPPSDKFKIEAYVQSGPFSFLTSSSYEEFLDEVSTALQCDLALLQPSKLKYKFKTPQNSPMMSLGTDVAFNAFMNEIPDKTPAKCDIFVISEPPKKVEESEQYWNEASTFNNFDYQSLEIEMPSMALAAQKKKFDDKVAPERHQLEEKYPINNFGEIFPGKQIYKATSGHYWELTPLALSNWASHIVQGSATLDQPPETFFFDFKSHVLPSTSHTGSSNVVTAPTPSAPTVAPSVAFDPMQMLMLQSQQMMQMQMGLLLGGRLGGAGIGGNGLFRAGNSLIGAPGAFGNGLIGGPGHGLASIGAMPSLPSSPQKDPVPAVALAAFCDRYGIDDSTKCRLDELGYTPGNRVVTSMTKEYWGSNGVGFTVVGWLEFLEHHKRFLCDIKGGLWSD</sequence>
<accession>A0A0D0BN06</accession>
<dbReference type="HOGENOM" id="CLU_022726_0_0_1"/>
<dbReference type="Proteomes" id="UP000053593">
    <property type="component" value="Unassembled WGS sequence"/>
</dbReference>
<evidence type="ECO:0000313" key="3">
    <source>
        <dbReference type="Proteomes" id="UP000053593"/>
    </source>
</evidence>
<gene>
    <name evidence="2" type="ORF">GYMLUDRAFT_65109</name>
</gene>
<dbReference type="OrthoDB" id="3069791at2759"/>
<organism evidence="2 3">
    <name type="scientific">Collybiopsis luxurians FD-317 M1</name>
    <dbReference type="NCBI Taxonomy" id="944289"/>
    <lineage>
        <taxon>Eukaryota</taxon>
        <taxon>Fungi</taxon>
        <taxon>Dikarya</taxon>
        <taxon>Basidiomycota</taxon>
        <taxon>Agaricomycotina</taxon>
        <taxon>Agaricomycetes</taxon>
        <taxon>Agaricomycetidae</taxon>
        <taxon>Agaricales</taxon>
        <taxon>Marasmiineae</taxon>
        <taxon>Omphalotaceae</taxon>
        <taxon>Collybiopsis</taxon>
        <taxon>Collybiopsis luxurians</taxon>
    </lineage>
</organism>
<feature type="region of interest" description="Disordered" evidence="1">
    <location>
        <begin position="48"/>
        <end position="82"/>
    </location>
</feature>
<proteinExistence type="predicted"/>
<feature type="region of interest" description="Disordered" evidence="1">
    <location>
        <begin position="1"/>
        <end position="22"/>
    </location>
</feature>
<reference evidence="2 3" key="1">
    <citation type="submission" date="2014-04" db="EMBL/GenBank/DDBJ databases">
        <title>Evolutionary Origins and Diversification of the Mycorrhizal Mutualists.</title>
        <authorList>
            <consortium name="DOE Joint Genome Institute"/>
            <consortium name="Mycorrhizal Genomics Consortium"/>
            <person name="Kohler A."/>
            <person name="Kuo A."/>
            <person name="Nagy L.G."/>
            <person name="Floudas D."/>
            <person name="Copeland A."/>
            <person name="Barry K.W."/>
            <person name="Cichocki N."/>
            <person name="Veneault-Fourrey C."/>
            <person name="LaButti K."/>
            <person name="Lindquist E.A."/>
            <person name="Lipzen A."/>
            <person name="Lundell T."/>
            <person name="Morin E."/>
            <person name="Murat C."/>
            <person name="Riley R."/>
            <person name="Ohm R."/>
            <person name="Sun H."/>
            <person name="Tunlid A."/>
            <person name="Henrissat B."/>
            <person name="Grigoriev I.V."/>
            <person name="Hibbett D.S."/>
            <person name="Martin F."/>
        </authorList>
    </citation>
    <scope>NUCLEOTIDE SEQUENCE [LARGE SCALE GENOMIC DNA]</scope>
    <source>
        <strain evidence="2 3">FD-317 M1</strain>
    </source>
</reference>
<evidence type="ECO:0000256" key="1">
    <source>
        <dbReference type="SAM" id="MobiDB-lite"/>
    </source>
</evidence>
<protein>
    <submittedName>
        <fullName evidence="2">Uncharacterized protein</fullName>
    </submittedName>
</protein>
<dbReference type="EMBL" id="KN834881">
    <property type="protein sequence ID" value="KIK50874.1"/>
    <property type="molecule type" value="Genomic_DNA"/>
</dbReference>
<name>A0A0D0BN06_9AGAR</name>
<evidence type="ECO:0000313" key="2">
    <source>
        <dbReference type="EMBL" id="KIK50874.1"/>
    </source>
</evidence>
<keyword evidence="3" id="KW-1185">Reference proteome</keyword>
<dbReference type="AlphaFoldDB" id="A0A0D0BN06"/>